<protein>
    <submittedName>
        <fullName evidence="9">Mitogen-activated kinase kinase kinase 18-like</fullName>
    </submittedName>
</protein>
<dbReference type="PROSITE" id="PS00107">
    <property type="entry name" value="PROTEIN_KINASE_ATP"/>
    <property type="match status" value="1"/>
</dbReference>
<evidence type="ECO:0000259" key="8">
    <source>
        <dbReference type="PROSITE" id="PS50011"/>
    </source>
</evidence>
<dbReference type="PROSITE" id="PS50011">
    <property type="entry name" value="PROTEIN_KINASE_DOM"/>
    <property type="match status" value="1"/>
</dbReference>
<dbReference type="Pfam" id="PF00069">
    <property type="entry name" value="Pkinase"/>
    <property type="match status" value="1"/>
</dbReference>
<dbReference type="InterPro" id="IPR002192">
    <property type="entry name" value="PPDK_AMP/ATP-bd"/>
</dbReference>
<comment type="caution">
    <text evidence="9">The sequence shown here is derived from an EMBL/GenBank/DDBJ whole genome shotgun (WGS) entry which is preliminary data.</text>
</comment>
<evidence type="ECO:0000313" key="9">
    <source>
        <dbReference type="EMBL" id="CAA2966641.1"/>
    </source>
</evidence>
<reference evidence="9 10" key="1">
    <citation type="submission" date="2019-12" db="EMBL/GenBank/DDBJ databases">
        <authorList>
            <person name="Alioto T."/>
            <person name="Alioto T."/>
            <person name="Gomez Garrido J."/>
        </authorList>
    </citation>
    <scope>NUCLEOTIDE SEQUENCE [LARGE SCALE GENOMIC DNA]</scope>
</reference>
<keyword evidence="3 6" id="KW-0547">Nucleotide-binding</keyword>
<name>A0A8S0QH69_OLEEU</name>
<keyword evidence="5 6" id="KW-0067">ATP-binding</keyword>
<dbReference type="Pfam" id="PF01326">
    <property type="entry name" value="PPDK_N"/>
    <property type="match status" value="1"/>
</dbReference>
<comment type="similarity">
    <text evidence="7">Belongs to the protein kinase superfamily.</text>
</comment>
<evidence type="ECO:0000256" key="5">
    <source>
        <dbReference type="ARBA" id="ARBA00022840"/>
    </source>
</evidence>
<keyword evidence="7" id="KW-0723">Serine/threonine-protein kinase</keyword>
<feature type="binding site" evidence="6">
    <location>
        <position position="31"/>
    </location>
    <ligand>
        <name>ATP</name>
        <dbReference type="ChEBI" id="CHEBI:30616"/>
    </ligand>
</feature>
<dbReference type="InterPro" id="IPR052751">
    <property type="entry name" value="Plant_MAPKKK"/>
</dbReference>
<accession>A0A8S0QH69</accession>
<keyword evidence="2" id="KW-0808">Transferase</keyword>
<dbReference type="EMBL" id="CACTIH010001864">
    <property type="protein sequence ID" value="CAA2966641.1"/>
    <property type="molecule type" value="Genomic_DNA"/>
</dbReference>
<dbReference type="SUPFAM" id="SSF56059">
    <property type="entry name" value="Glutathione synthetase ATP-binding domain-like"/>
    <property type="match status" value="1"/>
</dbReference>
<dbReference type="InterPro" id="IPR011009">
    <property type="entry name" value="Kinase-like_dom_sf"/>
</dbReference>
<dbReference type="OrthoDB" id="275301at2759"/>
<sequence length="433" mass="47656">MEWKRGPLIGRGSSAVVSIASTASGKLFAVKSTDLSCSSLLQKEKYLISMLSSPYVVKCLGSDVTCENQRPVYNLFFEYVSGGTLSDQIIKQGRSLGESLIQFYTHQMLEGLNYLHVNGLVHCDIKGQNILIGKDGVKIADFGCAKLMQEGGGSSKSAFSGTPAYMAPEVARGEEQGFPADIWALGCTIIEMATGLHPWQEMEDPVSALYRIGYSGKAPENPSWLSDNAKELLTMCFMKDPNDRWTAAQLLKHPFFHTMEENFEFTRKTPTSVMDQRFWDSLESTDSSPNATHIFSSSNSPADRIRHLITYGNSSLPDWAGGGDWLTVRSAIGRVWAPLYTRKAVLSCRIAGVPQEAVMMAVLEQEMLFPDLSFVLHTLSPTEENDNFVEAEVAPGLGETLSSGTIRGFPWHLAIGKFDGLGVLWHSQISTRN</sequence>
<proteinExistence type="inferred from homology"/>
<dbReference type="Gramene" id="OE9A046018T1">
    <property type="protein sequence ID" value="OE9A046018C1"/>
    <property type="gene ID" value="OE9A046018"/>
</dbReference>
<evidence type="ECO:0000256" key="4">
    <source>
        <dbReference type="ARBA" id="ARBA00022777"/>
    </source>
</evidence>
<keyword evidence="10" id="KW-1185">Reference proteome</keyword>
<dbReference type="InterPro" id="IPR008271">
    <property type="entry name" value="Ser/Thr_kinase_AS"/>
</dbReference>
<evidence type="ECO:0000256" key="6">
    <source>
        <dbReference type="PROSITE-ProRule" id="PRU10141"/>
    </source>
</evidence>
<evidence type="ECO:0000256" key="1">
    <source>
        <dbReference type="ARBA" id="ARBA00007837"/>
    </source>
</evidence>
<dbReference type="PANTHER" id="PTHR48011">
    <property type="entry name" value="CCR4-NOT TRANSCRIPTIONAL COMPLEX SUBUNIT CAF120-RELATED"/>
    <property type="match status" value="1"/>
</dbReference>
<dbReference type="PANTHER" id="PTHR48011:SF76">
    <property type="entry name" value="MITOGEN-ACTIVATED PROTEIN KINASE KINASE KINASE 15"/>
    <property type="match status" value="1"/>
</dbReference>
<dbReference type="CDD" id="cd06606">
    <property type="entry name" value="STKc_MAPKKK"/>
    <property type="match status" value="1"/>
</dbReference>
<dbReference type="Gene3D" id="1.10.510.10">
    <property type="entry name" value="Transferase(Phosphotransferase) domain 1"/>
    <property type="match status" value="1"/>
</dbReference>
<dbReference type="GO" id="GO:0005524">
    <property type="term" value="F:ATP binding"/>
    <property type="evidence" value="ECO:0007669"/>
    <property type="project" value="UniProtKB-UniRule"/>
</dbReference>
<gene>
    <name evidence="9" type="ORF">OLEA9_A046018</name>
</gene>
<feature type="domain" description="Protein kinase" evidence="8">
    <location>
        <begin position="3"/>
        <end position="256"/>
    </location>
</feature>
<dbReference type="SUPFAM" id="SSF56112">
    <property type="entry name" value="Protein kinase-like (PK-like)"/>
    <property type="match status" value="1"/>
</dbReference>
<comment type="similarity">
    <text evidence="1">Belongs to the PEP-utilizing enzyme family.</text>
</comment>
<dbReference type="InterPro" id="IPR000719">
    <property type="entry name" value="Prot_kinase_dom"/>
</dbReference>
<evidence type="ECO:0000313" key="10">
    <source>
        <dbReference type="Proteomes" id="UP000594638"/>
    </source>
</evidence>
<evidence type="ECO:0000256" key="3">
    <source>
        <dbReference type="ARBA" id="ARBA00022741"/>
    </source>
</evidence>
<evidence type="ECO:0000256" key="2">
    <source>
        <dbReference type="ARBA" id="ARBA00022679"/>
    </source>
</evidence>
<evidence type="ECO:0000256" key="7">
    <source>
        <dbReference type="RuleBase" id="RU000304"/>
    </source>
</evidence>
<dbReference type="SMART" id="SM00220">
    <property type="entry name" value="S_TKc"/>
    <property type="match status" value="1"/>
</dbReference>
<dbReference type="PROSITE" id="PS00108">
    <property type="entry name" value="PROTEIN_KINASE_ST"/>
    <property type="match status" value="1"/>
</dbReference>
<dbReference type="InterPro" id="IPR017441">
    <property type="entry name" value="Protein_kinase_ATP_BS"/>
</dbReference>
<dbReference type="GO" id="GO:0007165">
    <property type="term" value="P:signal transduction"/>
    <property type="evidence" value="ECO:0007669"/>
    <property type="project" value="TreeGrafter"/>
</dbReference>
<dbReference type="GO" id="GO:0004674">
    <property type="term" value="F:protein serine/threonine kinase activity"/>
    <property type="evidence" value="ECO:0007669"/>
    <property type="project" value="UniProtKB-KW"/>
</dbReference>
<dbReference type="AlphaFoldDB" id="A0A8S0QH69"/>
<organism evidence="9 10">
    <name type="scientific">Olea europaea subsp. europaea</name>
    <dbReference type="NCBI Taxonomy" id="158383"/>
    <lineage>
        <taxon>Eukaryota</taxon>
        <taxon>Viridiplantae</taxon>
        <taxon>Streptophyta</taxon>
        <taxon>Embryophyta</taxon>
        <taxon>Tracheophyta</taxon>
        <taxon>Spermatophyta</taxon>
        <taxon>Magnoliopsida</taxon>
        <taxon>eudicotyledons</taxon>
        <taxon>Gunneridae</taxon>
        <taxon>Pentapetalae</taxon>
        <taxon>asterids</taxon>
        <taxon>lamiids</taxon>
        <taxon>Lamiales</taxon>
        <taxon>Oleaceae</taxon>
        <taxon>Oleeae</taxon>
        <taxon>Olea</taxon>
    </lineage>
</organism>
<keyword evidence="4 9" id="KW-0418">Kinase</keyword>
<dbReference type="Proteomes" id="UP000594638">
    <property type="component" value="Unassembled WGS sequence"/>
</dbReference>